<accession>A0ABY5SYX0</accession>
<dbReference type="InterPro" id="IPR012338">
    <property type="entry name" value="Beta-lactam/transpept-like"/>
</dbReference>
<dbReference type="RefSeq" id="WP_265557559.1">
    <property type="nucleotide sequence ID" value="NZ_CP092471.1"/>
</dbReference>
<proteinExistence type="inferred from homology"/>
<dbReference type="Gene3D" id="3.40.710.10">
    <property type="entry name" value="DD-peptidase/beta-lactamase superfamily"/>
    <property type="match status" value="1"/>
</dbReference>
<dbReference type="SUPFAM" id="SSF56601">
    <property type="entry name" value="beta-lactamase/transpeptidase-like"/>
    <property type="match status" value="1"/>
</dbReference>
<dbReference type="PANTHER" id="PTHR22935">
    <property type="entry name" value="PENICILLIN-BINDING PROTEIN"/>
    <property type="match status" value="1"/>
</dbReference>
<dbReference type="InterPro" id="IPR001466">
    <property type="entry name" value="Beta-lactam-related"/>
</dbReference>
<reference evidence="3" key="1">
    <citation type="submission" date="2022-02" db="EMBL/GenBank/DDBJ databases">
        <title>Qipengyuania spongiae sp. nov., isolated from marine sponge.</title>
        <authorList>
            <person name="Li Z."/>
            <person name="Zhang M."/>
        </authorList>
    </citation>
    <scope>NUCLEOTIDE SEQUENCE</scope>
    <source>
        <strain evidence="3">PHS-Z21</strain>
    </source>
</reference>
<gene>
    <name evidence="3" type="ORF">L1F33_08980</name>
</gene>
<protein>
    <submittedName>
        <fullName evidence="3">Beta-lactamase family protein</fullName>
    </submittedName>
</protein>
<evidence type="ECO:0000256" key="1">
    <source>
        <dbReference type="ARBA" id="ARBA00038473"/>
    </source>
</evidence>
<name>A0ABY5SYX0_9SPHN</name>
<feature type="domain" description="Beta-lactamase-related" evidence="2">
    <location>
        <begin position="88"/>
        <end position="406"/>
    </location>
</feature>
<dbReference type="InterPro" id="IPR051478">
    <property type="entry name" value="Beta-lactamase-like_AB/R"/>
</dbReference>
<evidence type="ECO:0000313" key="3">
    <source>
        <dbReference type="EMBL" id="UVI38394.1"/>
    </source>
</evidence>
<comment type="similarity">
    <text evidence="1">Belongs to the beta-lactamase family.</text>
</comment>
<dbReference type="Pfam" id="PF00144">
    <property type="entry name" value="Beta-lactamase"/>
    <property type="match status" value="1"/>
</dbReference>
<evidence type="ECO:0000313" key="4">
    <source>
        <dbReference type="Proteomes" id="UP001065265"/>
    </source>
</evidence>
<dbReference type="EMBL" id="CP092471">
    <property type="protein sequence ID" value="UVI38394.1"/>
    <property type="molecule type" value="Genomic_DNA"/>
</dbReference>
<organism evidence="3 4">
    <name type="scientific">Qipengyuania spongiae</name>
    <dbReference type="NCBI Taxonomy" id="2909673"/>
    <lineage>
        <taxon>Bacteria</taxon>
        <taxon>Pseudomonadati</taxon>
        <taxon>Pseudomonadota</taxon>
        <taxon>Alphaproteobacteria</taxon>
        <taxon>Sphingomonadales</taxon>
        <taxon>Erythrobacteraceae</taxon>
        <taxon>Qipengyuania</taxon>
    </lineage>
</organism>
<evidence type="ECO:0000259" key="2">
    <source>
        <dbReference type="Pfam" id="PF00144"/>
    </source>
</evidence>
<sequence>MSRAPFDHALFARNPIRRKRSMLIACSIACMATPPLEAFFPASQSVQPALLQPSDDEREGRVSKQPQREEVAGIPACETHHFPPTEAVDALVRPFIDSGQAKGIVIGLLEPDGSRRILTYGQAGEGAAPLTTSSVFEIGSITKTFTGAVFADMVRKGEVDLDAPLSRYLPAGVRAPVFGDREITLLDLATHSSGLPRLPTGYVSPDPANPYAEYSAEDLYAFLNSYELDREPGSKLEYSNLGMGLLGYALARAAGANNFKELVMDRVVRPLGMSMTAYGRPDTLSPWMTKGHNKDGAVASYFDVDVLAGGGGLNSNVHDLLSYLDANIGEATSPLEASLREAHRAHRPGPKPGITIGLAWMTIERDNRTMLGHNGGTAGYSTYIAFDPVTRAGIVVLSNSGDFDYADRIGRDLLQPTRTDLSR</sequence>
<keyword evidence="4" id="KW-1185">Reference proteome</keyword>
<dbReference type="PANTHER" id="PTHR22935:SF95">
    <property type="entry name" value="BETA-LACTAMASE-LIKE 1-RELATED"/>
    <property type="match status" value="1"/>
</dbReference>
<dbReference type="Proteomes" id="UP001065265">
    <property type="component" value="Chromosome"/>
</dbReference>